<dbReference type="EMBL" id="JAACJO010000002">
    <property type="protein sequence ID" value="KAF5362298.1"/>
    <property type="molecule type" value="Genomic_DNA"/>
</dbReference>
<evidence type="ECO:0000313" key="2">
    <source>
        <dbReference type="Proteomes" id="UP000559027"/>
    </source>
</evidence>
<accession>A0A8H5GCD9</accession>
<evidence type="ECO:0000313" key="1">
    <source>
        <dbReference type="EMBL" id="KAF5362298.1"/>
    </source>
</evidence>
<dbReference type="OrthoDB" id="2662268at2759"/>
<sequence>MAGYYSTSVHTLVHPSQLSNYSSLAGALTPVPPPSQFTSSSRERVPQTACKAVNEPVFMPVAFDYFSQSRQGVALRDFSVKSQGGINHLLSGANEVILANTGIQKIDLRIMWLGYEHIDCSFTFPVPRTTTKGQLGSLIAKQFRKFCEKATSSTTTVRDWRIGPDAITFDQLYLVALYSFGDGVCQADIAVDPAPAHRGH</sequence>
<organism evidence="1 2">
    <name type="scientific">Leucocoprinus leucothites</name>
    <dbReference type="NCBI Taxonomy" id="201217"/>
    <lineage>
        <taxon>Eukaryota</taxon>
        <taxon>Fungi</taxon>
        <taxon>Dikarya</taxon>
        <taxon>Basidiomycota</taxon>
        <taxon>Agaricomycotina</taxon>
        <taxon>Agaricomycetes</taxon>
        <taxon>Agaricomycetidae</taxon>
        <taxon>Agaricales</taxon>
        <taxon>Agaricineae</taxon>
        <taxon>Agaricaceae</taxon>
        <taxon>Leucocoprinus</taxon>
    </lineage>
</organism>
<name>A0A8H5GCD9_9AGAR</name>
<comment type="caution">
    <text evidence="1">The sequence shown here is derived from an EMBL/GenBank/DDBJ whole genome shotgun (WGS) entry which is preliminary data.</text>
</comment>
<reference evidence="1 2" key="1">
    <citation type="journal article" date="2020" name="ISME J.">
        <title>Uncovering the hidden diversity of litter-decomposition mechanisms in mushroom-forming fungi.</title>
        <authorList>
            <person name="Floudas D."/>
            <person name="Bentzer J."/>
            <person name="Ahren D."/>
            <person name="Johansson T."/>
            <person name="Persson P."/>
            <person name="Tunlid A."/>
        </authorList>
    </citation>
    <scope>NUCLEOTIDE SEQUENCE [LARGE SCALE GENOMIC DNA]</scope>
    <source>
        <strain evidence="1 2">CBS 146.42</strain>
    </source>
</reference>
<keyword evidence="2" id="KW-1185">Reference proteome</keyword>
<proteinExistence type="predicted"/>
<gene>
    <name evidence="1" type="ORF">D9756_002041</name>
</gene>
<protein>
    <submittedName>
        <fullName evidence="1">Uncharacterized protein</fullName>
    </submittedName>
</protein>
<dbReference type="Proteomes" id="UP000559027">
    <property type="component" value="Unassembled WGS sequence"/>
</dbReference>
<dbReference type="AlphaFoldDB" id="A0A8H5GCD9"/>